<feature type="compositionally biased region" description="Basic and acidic residues" evidence="1">
    <location>
        <begin position="335"/>
        <end position="355"/>
    </location>
</feature>
<feature type="compositionally biased region" description="Low complexity" evidence="1">
    <location>
        <begin position="252"/>
        <end position="278"/>
    </location>
</feature>
<feature type="compositionally biased region" description="Polar residues" evidence="1">
    <location>
        <begin position="357"/>
        <end position="373"/>
    </location>
</feature>
<feature type="region of interest" description="Disordered" evidence="1">
    <location>
        <begin position="252"/>
        <end position="280"/>
    </location>
</feature>
<evidence type="ECO:0000313" key="2">
    <source>
        <dbReference type="EMBL" id="RPB21229.1"/>
    </source>
</evidence>
<feature type="region of interest" description="Disordered" evidence="1">
    <location>
        <begin position="308"/>
        <end position="373"/>
    </location>
</feature>
<evidence type="ECO:0000313" key="3">
    <source>
        <dbReference type="Proteomes" id="UP000267821"/>
    </source>
</evidence>
<dbReference type="Proteomes" id="UP000267821">
    <property type="component" value="Unassembled WGS sequence"/>
</dbReference>
<protein>
    <submittedName>
        <fullName evidence="2">Uncharacterized protein</fullName>
    </submittedName>
</protein>
<feature type="region of interest" description="Disordered" evidence="1">
    <location>
        <begin position="214"/>
        <end position="239"/>
    </location>
</feature>
<dbReference type="EMBL" id="ML121561">
    <property type="protein sequence ID" value="RPB21229.1"/>
    <property type="molecule type" value="Genomic_DNA"/>
</dbReference>
<accession>A0A3N4LIE8</accession>
<name>A0A3N4LIE8_9PEZI</name>
<feature type="compositionally biased region" description="Basic and acidic residues" evidence="1">
    <location>
        <begin position="220"/>
        <end position="237"/>
    </location>
</feature>
<dbReference type="OrthoDB" id="5372296at2759"/>
<dbReference type="AlphaFoldDB" id="A0A3N4LIE8"/>
<proteinExistence type="predicted"/>
<sequence>MSGSISSGLSHSRPLQITVEWVLTQGWWAQDFYNVIDEVFPELGVDFGTPARQVINKITLLYHAYIERQPQGTHILAIDHPTERQLIQVDCLRGLFKREQRATIQAAVGGGNPDLLDILDMNAHWLRQDGSIRLLFPRTLVVGMVAPSPSTHPSVNFATAAENPYSADGQLPTATVIHQDRDYLVLDDTPPVSSTGGGEWDSAAGELLGAFYSQSMDNGSNKEESRTKDNEFGKDDAIGNVSGDYDLSIYSDNEASGAGSSSNSSGGKSDDPSGVVGSILSDQYDFGNGLQDQNTHLLSEGVGTAVRACAPPPGLDSRPGMTHGSPADDTSVEDCQEKTYKIREEHTGRGGDRNDPASGSSDSSNDETLSGNNSQAQDVAIVEDNNQHSESSADDEDIAGALPPDEIVPLRRHIGDNYDSDDEATEHHLFEDVYGHGPVSGSAASVPWAWWLTMCPRLLIQLCKFEQLLQNELLSMRTPITRGVALRTECRKRTNRALELMMWLGAVLLLVSNLMLDDHVDTDHQRIKFRMEKLTRQVLRGIWEAYSVVNSVRQAWKEKGSEVREGIERQLRRIHERCAQRREMLRKVTEAEVDFPQVGKLEFFCNEEEEEETEERVETVPVVADEREYRIKSAGSLAGTVVPTKWWKRGRRCSEGSYSLVE</sequence>
<organism evidence="2 3">
    <name type="scientific">Terfezia boudieri ATCC MYA-4762</name>
    <dbReference type="NCBI Taxonomy" id="1051890"/>
    <lineage>
        <taxon>Eukaryota</taxon>
        <taxon>Fungi</taxon>
        <taxon>Dikarya</taxon>
        <taxon>Ascomycota</taxon>
        <taxon>Pezizomycotina</taxon>
        <taxon>Pezizomycetes</taxon>
        <taxon>Pezizales</taxon>
        <taxon>Pezizaceae</taxon>
        <taxon>Terfezia</taxon>
    </lineage>
</organism>
<keyword evidence="3" id="KW-1185">Reference proteome</keyword>
<gene>
    <name evidence="2" type="ORF">L211DRAFT_870083</name>
</gene>
<reference evidence="2 3" key="1">
    <citation type="journal article" date="2018" name="Nat. Ecol. Evol.">
        <title>Pezizomycetes genomes reveal the molecular basis of ectomycorrhizal truffle lifestyle.</title>
        <authorList>
            <person name="Murat C."/>
            <person name="Payen T."/>
            <person name="Noel B."/>
            <person name="Kuo A."/>
            <person name="Morin E."/>
            <person name="Chen J."/>
            <person name="Kohler A."/>
            <person name="Krizsan K."/>
            <person name="Balestrini R."/>
            <person name="Da Silva C."/>
            <person name="Montanini B."/>
            <person name="Hainaut M."/>
            <person name="Levati E."/>
            <person name="Barry K.W."/>
            <person name="Belfiori B."/>
            <person name="Cichocki N."/>
            <person name="Clum A."/>
            <person name="Dockter R.B."/>
            <person name="Fauchery L."/>
            <person name="Guy J."/>
            <person name="Iotti M."/>
            <person name="Le Tacon F."/>
            <person name="Lindquist E.A."/>
            <person name="Lipzen A."/>
            <person name="Malagnac F."/>
            <person name="Mello A."/>
            <person name="Molinier V."/>
            <person name="Miyauchi S."/>
            <person name="Poulain J."/>
            <person name="Riccioni C."/>
            <person name="Rubini A."/>
            <person name="Sitrit Y."/>
            <person name="Splivallo R."/>
            <person name="Traeger S."/>
            <person name="Wang M."/>
            <person name="Zifcakova L."/>
            <person name="Wipf D."/>
            <person name="Zambonelli A."/>
            <person name="Paolocci F."/>
            <person name="Nowrousian M."/>
            <person name="Ottonello S."/>
            <person name="Baldrian P."/>
            <person name="Spatafora J.W."/>
            <person name="Henrissat B."/>
            <person name="Nagy L.G."/>
            <person name="Aury J.M."/>
            <person name="Wincker P."/>
            <person name="Grigoriev I.V."/>
            <person name="Bonfante P."/>
            <person name="Martin F.M."/>
        </authorList>
    </citation>
    <scope>NUCLEOTIDE SEQUENCE [LARGE SCALE GENOMIC DNA]</scope>
    <source>
        <strain evidence="2 3">ATCC MYA-4762</strain>
    </source>
</reference>
<feature type="region of interest" description="Disordered" evidence="1">
    <location>
        <begin position="385"/>
        <end position="406"/>
    </location>
</feature>
<dbReference type="InParanoid" id="A0A3N4LIE8"/>
<evidence type="ECO:0000256" key="1">
    <source>
        <dbReference type="SAM" id="MobiDB-lite"/>
    </source>
</evidence>